<evidence type="ECO:0000256" key="5">
    <source>
        <dbReference type="ARBA" id="ARBA00023317"/>
    </source>
</evidence>
<keyword evidence="4" id="KW-0456">Lyase</keyword>
<protein>
    <recommendedName>
        <fullName evidence="7">Hydroxypyruvate/pyruvate aldolase</fullName>
    </recommendedName>
</protein>
<dbReference type="InterPro" id="IPR015813">
    <property type="entry name" value="Pyrv/PenolPyrv_kinase-like_dom"/>
</dbReference>
<gene>
    <name evidence="9" type="ORF">FDP22_22120</name>
</gene>
<evidence type="ECO:0000256" key="2">
    <source>
        <dbReference type="ARBA" id="ARBA00005568"/>
    </source>
</evidence>
<keyword evidence="5" id="KW-0670">Pyruvate</keyword>
<dbReference type="GO" id="GO:0016832">
    <property type="term" value="F:aldehyde-lyase activity"/>
    <property type="evidence" value="ECO:0007669"/>
    <property type="project" value="UniProtKB-ARBA"/>
</dbReference>
<sequence length="257" mass="26738">MDLPKNAFKAALRAGHTQIGLWCTIPDPTVAEMLGATGYDWMLLDTEHSPMDVLGTLPLLRALAPAPVSAVVRPASLDVVEIKKALDCGARSLLIPYIQSAEEARAAVAAVRYPPAGIRGVAGMTRASGYGTIAGYHRRAGEEICLLLQVETAEALGEIEAIAAVEGVDGIFVGPADLAASLGHPGETGHPEVKAAVLDAIRRISAAGLPPGVLTLDQAFAAEAVEAGARFVAVDLDLSLLQRGARARAAEWRARLG</sequence>
<dbReference type="Gene3D" id="3.20.20.60">
    <property type="entry name" value="Phosphoenolpyruvate-binding domains"/>
    <property type="match status" value="1"/>
</dbReference>
<dbReference type="RefSeq" id="WP_138577046.1">
    <property type="nucleotide sequence ID" value="NZ_CP040821.1"/>
</dbReference>
<organism evidence="9 10">
    <name type="scientific">Paroceanicella profunda</name>
    <dbReference type="NCBI Taxonomy" id="2579971"/>
    <lineage>
        <taxon>Bacteria</taxon>
        <taxon>Pseudomonadati</taxon>
        <taxon>Pseudomonadota</taxon>
        <taxon>Alphaproteobacteria</taxon>
        <taxon>Rhodobacterales</taxon>
        <taxon>Paracoccaceae</taxon>
        <taxon>Paroceanicella</taxon>
    </lineage>
</organism>
<evidence type="ECO:0000259" key="8">
    <source>
        <dbReference type="Pfam" id="PF03328"/>
    </source>
</evidence>
<evidence type="ECO:0000256" key="7">
    <source>
        <dbReference type="ARBA" id="ARBA00068169"/>
    </source>
</evidence>
<keyword evidence="3" id="KW-0479">Metal-binding</keyword>
<feature type="domain" description="HpcH/HpaI aldolase/citrate lyase" evidence="8">
    <location>
        <begin position="18"/>
        <end position="240"/>
    </location>
</feature>
<dbReference type="KEGG" id="ppru:FDP22_22120"/>
<evidence type="ECO:0000313" key="9">
    <source>
        <dbReference type="EMBL" id="QDL94574.1"/>
    </source>
</evidence>
<dbReference type="InterPro" id="IPR040442">
    <property type="entry name" value="Pyrv_kinase-like_dom_sf"/>
</dbReference>
<evidence type="ECO:0000256" key="6">
    <source>
        <dbReference type="ARBA" id="ARBA00045074"/>
    </source>
</evidence>
<evidence type="ECO:0000256" key="3">
    <source>
        <dbReference type="ARBA" id="ARBA00022723"/>
    </source>
</evidence>
<dbReference type="EMBL" id="CP040821">
    <property type="protein sequence ID" value="QDL94574.1"/>
    <property type="molecule type" value="Genomic_DNA"/>
</dbReference>
<reference evidence="9 10" key="1">
    <citation type="submission" date="2019-06" db="EMBL/GenBank/DDBJ databases">
        <title>Genome sequence of Rhodobacteraceae bacterium D4M1.</title>
        <authorList>
            <person name="Cao J."/>
        </authorList>
    </citation>
    <scope>NUCLEOTIDE SEQUENCE [LARGE SCALE GENOMIC DNA]</scope>
    <source>
        <strain evidence="9 10">D4M1</strain>
        <plasmid evidence="10">pd4m1c</plasmid>
    </source>
</reference>
<dbReference type="Proteomes" id="UP000305888">
    <property type="component" value="Plasmid pD4M1C"/>
</dbReference>
<dbReference type="SUPFAM" id="SSF51621">
    <property type="entry name" value="Phosphoenolpyruvate/pyruvate domain"/>
    <property type="match status" value="1"/>
</dbReference>
<dbReference type="FunFam" id="3.20.20.60:FF:000004">
    <property type="entry name" value="5-keto-4-deoxy-D-glucarate aldolase"/>
    <property type="match status" value="1"/>
</dbReference>
<evidence type="ECO:0000256" key="1">
    <source>
        <dbReference type="ARBA" id="ARBA00001968"/>
    </source>
</evidence>
<dbReference type="AlphaFoldDB" id="A0A5B8G388"/>
<dbReference type="GO" id="GO:0046872">
    <property type="term" value="F:metal ion binding"/>
    <property type="evidence" value="ECO:0007669"/>
    <property type="project" value="UniProtKB-KW"/>
</dbReference>
<dbReference type="PANTHER" id="PTHR30502">
    <property type="entry name" value="2-KETO-3-DEOXY-L-RHAMNONATE ALDOLASE"/>
    <property type="match status" value="1"/>
</dbReference>
<keyword evidence="9" id="KW-0614">Plasmid</keyword>
<dbReference type="InterPro" id="IPR050251">
    <property type="entry name" value="HpcH-HpaI_aldolase"/>
</dbReference>
<proteinExistence type="inferred from homology"/>
<geneLocation type="plasmid" evidence="10">
    <name>pd4m1c</name>
</geneLocation>
<dbReference type="OrthoDB" id="9802624at2"/>
<evidence type="ECO:0000313" key="10">
    <source>
        <dbReference type="Proteomes" id="UP000305888"/>
    </source>
</evidence>
<dbReference type="GO" id="GO:0005737">
    <property type="term" value="C:cytoplasm"/>
    <property type="evidence" value="ECO:0007669"/>
    <property type="project" value="TreeGrafter"/>
</dbReference>
<dbReference type="PANTHER" id="PTHR30502:SF0">
    <property type="entry name" value="PHOSPHOENOLPYRUVATE CARBOXYLASE FAMILY PROTEIN"/>
    <property type="match status" value="1"/>
</dbReference>
<comment type="similarity">
    <text evidence="2">Belongs to the HpcH/HpaI aldolase family.</text>
</comment>
<accession>A0A5B8G388</accession>
<dbReference type="Pfam" id="PF03328">
    <property type="entry name" value="HpcH_HpaI"/>
    <property type="match status" value="1"/>
</dbReference>
<evidence type="ECO:0000256" key="4">
    <source>
        <dbReference type="ARBA" id="ARBA00023239"/>
    </source>
</evidence>
<dbReference type="InterPro" id="IPR005000">
    <property type="entry name" value="Aldolase/citrate-lyase_domain"/>
</dbReference>
<name>A0A5B8G388_9RHOB</name>
<comment type="cofactor">
    <cofactor evidence="1">
        <name>a divalent metal cation</name>
        <dbReference type="ChEBI" id="CHEBI:60240"/>
    </cofactor>
</comment>
<comment type="catalytic activity">
    <reaction evidence="6">
        <text>D-glyceraldehyde + pyruvate = 2-dehydro-3-deoxy-L-galactonate</text>
        <dbReference type="Rhea" id="RHEA:80055"/>
        <dbReference type="ChEBI" id="CHEBI:15361"/>
        <dbReference type="ChEBI" id="CHEBI:17378"/>
        <dbReference type="ChEBI" id="CHEBI:75545"/>
    </reaction>
</comment>
<keyword evidence="10" id="KW-1185">Reference proteome</keyword>